<gene>
    <name evidence="1" type="ORF">BDP27DRAFT_1378476</name>
</gene>
<organism evidence="1 2">
    <name type="scientific">Rhodocollybia butyracea</name>
    <dbReference type="NCBI Taxonomy" id="206335"/>
    <lineage>
        <taxon>Eukaryota</taxon>
        <taxon>Fungi</taxon>
        <taxon>Dikarya</taxon>
        <taxon>Basidiomycota</taxon>
        <taxon>Agaricomycotina</taxon>
        <taxon>Agaricomycetes</taxon>
        <taxon>Agaricomycetidae</taxon>
        <taxon>Agaricales</taxon>
        <taxon>Marasmiineae</taxon>
        <taxon>Omphalotaceae</taxon>
        <taxon>Rhodocollybia</taxon>
    </lineage>
</organism>
<dbReference type="EMBL" id="JADNRY010001309">
    <property type="protein sequence ID" value="KAF9018116.1"/>
    <property type="molecule type" value="Genomic_DNA"/>
</dbReference>
<keyword evidence="2" id="KW-1185">Reference proteome</keyword>
<evidence type="ECO:0000313" key="2">
    <source>
        <dbReference type="Proteomes" id="UP000772434"/>
    </source>
</evidence>
<dbReference type="Proteomes" id="UP000772434">
    <property type="component" value="Unassembled WGS sequence"/>
</dbReference>
<sequence length="105" mass="11603">MAGDPDYGNYGYASGNGLWMWRGDWHSICLALKIAKDLQGRRCRRLVTTTSLKSSNSTSYTLTIPTPTSTLPASHPPPSAALRLAFRRYPSHVDNVICILEVLHS</sequence>
<dbReference type="CDD" id="cd00241">
    <property type="entry name" value="DOMON_like"/>
    <property type="match status" value="1"/>
</dbReference>
<reference evidence="1" key="1">
    <citation type="submission" date="2020-11" db="EMBL/GenBank/DDBJ databases">
        <authorList>
            <consortium name="DOE Joint Genome Institute"/>
            <person name="Ahrendt S."/>
            <person name="Riley R."/>
            <person name="Andreopoulos W."/>
            <person name="Labutti K."/>
            <person name="Pangilinan J."/>
            <person name="Ruiz-Duenas F.J."/>
            <person name="Barrasa J.M."/>
            <person name="Sanchez-Garcia M."/>
            <person name="Camarero S."/>
            <person name="Miyauchi S."/>
            <person name="Serrano A."/>
            <person name="Linde D."/>
            <person name="Babiker R."/>
            <person name="Drula E."/>
            <person name="Ayuso-Fernandez I."/>
            <person name="Pacheco R."/>
            <person name="Padilla G."/>
            <person name="Ferreira P."/>
            <person name="Barriuso J."/>
            <person name="Kellner H."/>
            <person name="Castanera R."/>
            <person name="Alfaro M."/>
            <person name="Ramirez L."/>
            <person name="Pisabarro A.G."/>
            <person name="Kuo A."/>
            <person name="Tritt A."/>
            <person name="Lipzen A."/>
            <person name="He G."/>
            <person name="Yan M."/>
            <person name="Ng V."/>
            <person name="Cullen D."/>
            <person name="Martin F."/>
            <person name="Rosso M.-N."/>
            <person name="Henrissat B."/>
            <person name="Hibbett D."/>
            <person name="Martinez A.T."/>
            <person name="Grigoriev I.V."/>
        </authorList>
    </citation>
    <scope>NUCLEOTIDE SEQUENCE</scope>
    <source>
        <strain evidence="1">AH 40177</strain>
    </source>
</reference>
<name>A0A9P5P374_9AGAR</name>
<dbReference type="AlphaFoldDB" id="A0A9P5P374"/>
<comment type="caution">
    <text evidence="1">The sequence shown here is derived from an EMBL/GenBank/DDBJ whole genome shotgun (WGS) entry which is preliminary data.</text>
</comment>
<evidence type="ECO:0000313" key="1">
    <source>
        <dbReference type="EMBL" id="KAF9018116.1"/>
    </source>
</evidence>
<accession>A0A9P5P374</accession>
<protein>
    <submittedName>
        <fullName evidence="1">Uncharacterized protein</fullName>
    </submittedName>
</protein>
<proteinExistence type="predicted"/>